<keyword evidence="4" id="KW-0505">Motor protein</keyword>
<dbReference type="InterPro" id="IPR036961">
    <property type="entry name" value="Kinesin_motor_dom_sf"/>
</dbReference>
<dbReference type="Pfam" id="PF00063">
    <property type="entry name" value="Myosin_head"/>
    <property type="match status" value="1"/>
</dbReference>
<keyword evidence="5" id="KW-0009">Actin-binding</keyword>
<dbReference type="Gene3D" id="3.40.850.10">
    <property type="entry name" value="Kinesin motor domain"/>
    <property type="match status" value="1"/>
</dbReference>
<keyword evidence="3 5" id="KW-0518">Myosin</keyword>
<evidence type="ECO:0000259" key="6">
    <source>
        <dbReference type="PROSITE" id="PS51456"/>
    </source>
</evidence>
<proteinExistence type="inferred from homology"/>
<dbReference type="OrthoDB" id="10055605at2759"/>
<dbReference type="PANTHER" id="PTHR22692:SF33">
    <property type="entry name" value="MYOSIN"/>
    <property type="match status" value="1"/>
</dbReference>
<feature type="domain" description="Myosin motor" evidence="6">
    <location>
        <begin position="65"/>
        <end position="156"/>
    </location>
</feature>
<protein>
    <recommendedName>
        <fullName evidence="6">Myosin motor domain-containing protein</fullName>
    </recommendedName>
</protein>
<feature type="non-terminal residue" evidence="7">
    <location>
        <position position="156"/>
    </location>
</feature>
<dbReference type="PRINTS" id="PR00193">
    <property type="entry name" value="MYOSINHEAVY"/>
</dbReference>
<evidence type="ECO:0000313" key="8">
    <source>
        <dbReference type="Proteomes" id="UP000410492"/>
    </source>
</evidence>
<dbReference type="InterPro" id="IPR001609">
    <property type="entry name" value="Myosin_head_motor_dom-like"/>
</dbReference>
<evidence type="ECO:0000256" key="1">
    <source>
        <dbReference type="ARBA" id="ARBA00022741"/>
    </source>
</evidence>
<dbReference type="AlphaFoldDB" id="A0A653BD12"/>
<gene>
    <name evidence="7" type="ORF">CALMAC_LOCUS1</name>
</gene>
<dbReference type="InterPro" id="IPR057130">
    <property type="entry name" value="Myosin_VII_N"/>
</dbReference>
<dbReference type="SUPFAM" id="SSF52540">
    <property type="entry name" value="P-loop containing nucleoside triphosphate hydrolases"/>
    <property type="match status" value="1"/>
</dbReference>
<dbReference type="InterPro" id="IPR027417">
    <property type="entry name" value="P-loop_NTPase"/>
</dbReference>
<keyword evidence="8" id="KW-1185">Reference proteome</keyword>
<organism evidence="7 8">
    <name type="scientific">Callosobruchus maculatus</name>
    <name type="common">Southern cowpea weevil</name>
    <name type="synonym">Pulse bruchid</name>
    <dbReference type="NCBI Taxonomy" id="64391"/>
    <lineage>
        <taxon>Eukaryota</taxon>
        <taxon>Metazoa</taxon>
        <taxon>Ecdysozoa</taxon>
        <taxon>Arthropoda</taxon>
        <taxon>Hexapoda</taxon>
        <taxon>Insecta</taxon>
        <taxon>Pterygota</taxon>
        <taxon>Neoptera</taxon>
        <taxon>Endopterygota</taxon>
        <taxon>Coleoptera</taxon>
        <taxon>Polyphaga</taxon>
        <taxon>Cucujiformia</taxon>
        <taxon>Chrysomeloidea</taxon>
        <taxon>Chrysomelidae</taxon>
        <taxon>Bruchinae</taxon>
        <taxon>Bruchini</taxon>
        <taxon>Callosobruchus</taxon>
    </lineage>
</organism>
<dbReference type="GO" id="GO:0003779">
    <property type="term" value="F:actin binding"/>
    <property type="evidence" value="ECO:0007669"/>
    <property type="project" value="UniProtKB-KW"/>
</dbReference>
<dbReference type="GO" id="GO:0003774">
    <property type="term" value="F:cytoskeletal motor activity"/>
    <property type="evidence" value="ECO:0007669"/>
    <property type="project" value="InterPro"/>
</dbReference>
<dbReference type="InterPro" id="IPR051567">
    <property type="entry name" value="Unconventional_Myosin_ATPase"/>
</dbReference>
<evidence type="ECO:0000256" key="3">
    <source>
        <dbReference type="ARBA" id="ARBA00023123"/>
    </source>
</evidence>
<sequence length="156" mass="17786">MANQKLILGDYIWAKQLSTSEFDIPIGGRIVAVESGRVKIQDDDGKEMYISNQQVLKNMHVSSIKGVEDMISLGDLQEYAILRNLHKRYKEKLIYTYTGSMLIAINPYELLPIYTNALIKEYRNQNVEELAPHIFAIGDNSYTDLNKTGKDQCIVI</sequence>
<dbReference type="PANTHER" id="PTHR22692">
    <property type="entry name" value="MYOSIN VII, XV"/>
    <property type="match status" value="1"/>
</dbReference>
<accession>A0A653BD12</accession>
<comment type="caution">
    <text evidence="5">Lacks conserved residue(s) required for the propagation of feature annotation.</text>
</comment>
<comment type="similarity">
    <text evidence="5">Belongs to the TRAFAC class myosin-kinesin ATPase superfamily. Myosin family.</text>
</comment>
<evidence type="ECO:0000313" key="7">
    <source>
        <dbReference type="EMBL" id="VEN33458.1"/>
    </source>
</evidence>
<name>A0A653BD12_CALMS</name>
<keyword evidence="1" id="KW-0547">Nucleotide-binding</keyword>
<evidence type="ECO:0000256" key="2">
    <source>
        <dbReference type="ARBA" id="ARBA00022840"/>
    </source>
</evidence>
<dbReference type="GO" id="GO:0016459">
    <property type="term" value="C:myosin complex"/>
    <property type="evidence" value="ECO:0007669"/>
    <property type="project" value="UniProtKB-KW"/>
</dbReference>
<evidence type="ECO:0000256" key="5">
    <source>
        <dbReference type="PROSITE-ProRule" id="PRU00782"/>
    </source>
</evidence>
<dbReference type="EMBL" id="CAACVG010000001">
    <property type="protein sequence ID" value="VEN33458.1"/>
    <property type="molecule type" value="Genomic_DNA"/>
</dbReference>
<reference evidence="7 8" key="1">
    <citation type="submission" date="2019-01" db="EMBL/GenBank/DDBJ databases">
        <authorList>
            <person name="Sayadi A."/>
        </authorList>
    </citation>
    <scope>NUCLEOTIDE SEQUENCE [LARGE SCALE GENOMIC DNA]</scope>
</reference>
<dbReference type="GO" id="GO:0005524">
    <property type="term" value="F:ATP binding"/>
    <property type="evidence" value="ECO:0007669"/>
    <property type="project" value="UniProtKB-KW"/>
</dbReference>
<keyword evidence="2" id="KW-0067">ATP-binding</keyword>
<dbReference type="Proteomes" id="UP000410492">
    <property type="component" value="Unassembled WGS sequence"/>
</dbReference>
<dbReference type="PROSITE" id="PS51456">
    <property type="entry name" value="MYOSIN_MOTOR"/>
    <property type="match status" value="1"/>
</dbReference>
<evidence type="ECO:0000256" key="4">
    <source>
        <dbReference type="ARBA" id="ARBA00023175"/>
    </source>
</evidence>
<dbReference type="Pfam" id="PF24123">
    <property type="entry name" value="Myosin_VII_N"/>
    <property type="match status" value="1"/>
</dbReference>